<accession>A0A1G8FNB1</accession>
<organism evidence="1 2">
    <name type="scientific">Aneurinibacillus thermoaerophilus</name>
    <dbReference type="NCBI Taxonomy" id="143495"/>
    <lineage>
        <taxon>Bacteria</taxon>
        <taxon>Bacillati</taxon>
        <taxon>Bacillota</taxon>
        <taxon>Bacilli</taxon>
        <taxon>Bacillales</taxon>
        <taxon>Paenibacillaceae</taxon>
        <taxon>Aneurinibacillus group</taxon>
        <taxon>Aneurinibacillus</taxon>
    </lineage>
</organism>
<evidence type="ECO:0000313" key="1">
    <source>
        <dbReference type="EMBL" id="SDH83622.1"/>
    </source>
</evidence>
<dbReference type="AlphaFoldDB" id="A0A1G8FNB1"/>
<proteinExistence type="predicted"/>
<dbReference type="Proteomes" id="UP000198956">
    <property type="component" value="Unassembled WGS sequence"/>
</dbReference>
<reference evidence="1 2" key="1">
    <citation type="submission" date="2016-10" db="EMBL/GenBank/DDBJ databases">
        <authorList>
            <person name="de Groot N.N."/>
        </authorList>
    </citation>
    <scope>NUCLEOTIDE SEQUENCE [LARGE SCALE GENOMIC DNA]</scope>
    <source>
        <strain evidence="1 2">L 420-91</strain>
    </source>
</reference>
<evidence type="ECO:0000313" key="2">
    <source>
        <dbReference type="Proteomes" id="UP000198956"/>
    </source>
</evidence>
<protein>
    <submittedName>
        <fullName evidence="1">Uncharacterized protein</fullName>
    </submittedName>
</protein>
<gene>
    <name evidence="1" type="ORF">SAMN04489735_10753</name>
</gene>
<name>A0A1G8FNB1_ANETH</name>
<dbReference type="RefSeq" id="WP_175493695.1">
    <property type="nucleotide sequence ID" value="NZ_FNDE01000075.1"/>
</dbReference>
<dbReference type="EMBL" id="FNDE01000075">
    <property type="protein sequence ID" value="SDH83622.1"/>
    <property type="molecule type" value="Genomic_DNA"/>
</dbReference>
<sequence>MNHQAEDLRKESEEIKRGIDRAFAQRTPEQKQQELARLVEAAHRLLGQAQQMKGGES</sequence>